<evidence type="ECO:0000313" key="3">
    <source>
        <dbReference type="Proteomes" id="UP000217790"/>
    </source>
</evidence>
<protein>
    <submittedName>
        <fullName evidence="2">Uncharacterized protein</fullName>
    </submittedName>
</protein>
<feature type="compositionally biased region" description="Polar residues" evidence="1">
    <location>
        <begin position="110"/>
        <end position="128"/>
    </location>
</feature>
<proteinExistence type="predicted"/>
<accession>A0A2H3DW02</accession>
<feature type="compositionally biased region" description="Polar residues" evidence="1">
    <location>
        <begin position="31"/>
        <end position="40"/>
    </location>
</feature>
<dbReference type="EMBL" id="KZ293652">
    <property type="protein sequence ID" value="PBK95008.1"/>
    <property type="molecule type" value="Genomic_DNA"/>
</dbReference>
<dbReference type="Proteomes" id="UP000217790">
    <property type="component" value="Unassembled WGS sequence"/>
</dbReference>
<evidence type="ECO:0000313" key="2">
    <source>
        <dbReference type="EMBL" id="PBK95008.1"/>
    </source>
</evidence>
<gene>
    <name evidence="2" type="ORF">ARMGADRAFT_1028448</name>
</gene>
<feature type="region of interest" description="Disordered" evidence="1">
    <location>
        <begin position="30"/>
        <end position="162"/>
    </location>
</feature>
<keyword evidence="3" id="KW-1185">Reference proteome</keyword>
<feature type="compositionally biased region" description="Basic and acidic residues" evidence="1">
    <location>
        <begin position="55"/>
        <end position="67"/>
    </location>
</feature>
<reference evidence="3" key="1">
    <citation type="journal article" date="2017" name="Nat. Ecol. Evol.">
        <title>Genome expansion and lineage-specific genetic innovations in the forest pathogenic fungi Armillaria.</title>
        <authorList>
            <person name="Sipos G."/>
            <person name="Prasanna A.N."/>
            <person name="Walter M.C."/>
            <person name="O'Connor E."/>
            <person name="Balint B."/>
            <person name="Krizsan K."/>
            <person name="Kiss B."/>
            <person name="Hess J."/>
            <person name="Varga T."/>
            <person name="Slot J."/>
            <person name="Riley R."/>
            <person name="Boka B."/>
            <person name="Rigling D."/>
            <person name="Barry K."/>
            <person name="Lee J."/>
            <person name="Mihaltcheva S."/>
            <person name="LaButti K."/>
            <person name="Lipzen A."/>
            <person name="Waldron R."/>
            <person name="Moloney N.M."/>
            <person name="Sperisen C."/>
            <person name="Kredics L."/>
            <person name="Vagvoelgyi C."/>
            <person name="Patrignani A."/>
            <person name="Fitzpatrick D."/>
            <person name="Nagy I."/>
            <person name="Doyle S."/>
            <person name="Anderson J.B."/>
            <person name="Grigoriev I.V."/>
            <person name="Gueldener U."/>
            <person name="Muensterkoetter M."/>
            <person name="Nagy L.G."/>
        </authorList>
    </citation>
    <scope>NUCLEOTIDE SEQUENCE [LARGE SCALE GENOMIC DNA]</scope>
    <source>
        <strain evidence="3">Ar21-2</strain>
    </source>
</reference>
<organism evidence="2 3">
    <name type="scientific">Armillaria gallica</name>
    <name type="common">Bulbous honey fungus</name>
    <name type="synonym">Armillaria bulbosa</name>
    <dbReference type="NCBI Taxonomy" id="47427"/>
    <lineage>
        <taxon>Eukaryota</taxon>
        <taxon>Fungi</taxon>
        <taxon>Dikarya</taxon>
        <taxon>Basidiomycota</taxon>
        <taxon>Agaricomycotina</taxon>
        <taxon>Agaricomycetes</taxon>
        <taxon>Agaricomycetidae</taxon>
        <taxon>Agaricales</taxon>
        <taxon>Marasmiineae</taxon>
        <taxon>Physalacriaceae</taxon>
        <taxon>Armillaria</taxon>
    </lineage>
</organism>
<sequence length="219" mass="24384">MHAGNTTSRNPFWRGTYGLRQTHGATGRMLAQTQTPTTWLSPDGSERPLNPSDTYRGDTHPFHDLHPNFELPDAPVERDPVPSYETRDSQELPRGPVPGFGNWPDKTHIHSNQTMTPSTPGDQTTSGPSFRKSTEKSSAPIKVQHGNSDDETSSSDSSGPTLGIRKSVWTSTWLLKVATQLWENTLTPTWPHSYIRQQNPEPIPAQCWAEDSPRTTLNC</sequence>
<name>A0A2H3DW02_ARMGA</name>
<dbReference type="AlphaFoldDB" id="A0A2H3DW02"/>
<feature type="compositionally biased region" description="Basic and acidic residues" evidence="1">
    <location>
        <begin position="75"/>
        <end position="91"/>
    </location>
</feature>
<dbReference type="InParanoid" id="A0A2H3DW02"/>
<evidence type="ECO:0000256" key="1">
    <source>
        <dbReference type="SAM" id="MobiDB-lite"/>
    </source>
</evidence>